<dbReference type="EMBL" id="SLXQ01000002">
    <property type="protein sequence ID" value="TCP55086.1"/>
    <property type="molecule type" value="Genomic_DNA"/>
</dbReference>
<comment type="caution">
    <text evidence="1">The sequence shown here is derived from an EMBL/GenBank/DDBJ whole genome shotgun (WGS) entry which is preliminary data.</text>
</comment>
<evidence type="ECO:0000313" key="2">
    <source>
        <dbReference type="Proteomes" id="UP000294911"/>
    </source>
</evidence>
<protein>
    <submittedName>
        <fullName evidence="1">Uncharacterized protein</fullName>
    </submittedName>
</protein>
<evidence type="ECO:0000313" key="1">
    <source>
        <dbReference type="EMBL" id="TCP55086.1"/>
    </source>
</evidence>
<name>A0A4V2SUL5_9PSEU</name>
<gene>
    <name evidence="1" type="ORF">EV191_102298</name>
</gene>
<organism evidence="1 2">
    <name type="scientific">Tamaricihabitans halophyticus</name>
    <dbReference type="NCBI Taxonomy" id="1262583"/>
    <lineage>
        <taxon>Bacteria</taxon>
        <taxon>Bacillati</taxon>
        <taxon>Actinomycetota</taxon>
        <taxon>Actinomycetes</taxon>
        <taxon>Pseudonocardiales</taxon>
        <taxon>Pseudonocardiaceae</taxon>
        <taxon>Tamaricihabitans</taxon>
    </lineage>
</organism>
<sequence length="65" mass="7296">MDYRWRYTNRHGAVVPGPDEAFDEQQEAEAWLTDNFGELAASGIDQVTLLEGTRVVYGPMSLHPS</sequence>
<reference evidence="1 2" key="1">
    <citation type="submission" date="2019-03" db="EMBL/GenBank/DDBJ databases">
        <title>Genomic Encyclopedia of Type Strains, Phase IV (KMG-IV): sequencing the most valuable type-strain genomes for metagenomic binning, comparative biology and taxonomic classification.</title>
        <authorList>
            <person name="Goeker M."/>
        </authorList>
    </citation>
    <scope>NUCLEOTIDE SEQUENCE [LARGE SCALE GENOMIC DNA]</scope>
    <source>
        <strain evidence="1 2">DSM 45765</strain>
    </source>
</reference>
<dbReference type="Proteomes" id="UP000294911">
    <property type="component" value="Unassembled WGS sequence"/>
</dbReference>
<accession>A0A4V2SUL5</accession>
<dbReference type="RefSeq" id="WP_132876459.1">
    <property type="nucleotide sequence ID" value="NZ_SLXQ01000002.1"/>
</dbReference>
<dbReference type="OrthoDB" id="3214648at2"/>
<proteinExistence type="predicted"/>
<keyword evidence="2" id="KW-1185">Reference proteome</keyword>
<dbReference type="AlphaFoldDB" id="A0A4V2SUL5"/>